<evidence type="ECO:0000256" key="4">
    <source>
        <dbReference type="ARBA" id="ARBA00022692"/>
    </source>
</evidence>
<protein>
    <submittedName>
        <fullName evidence="9">Carboxypeptidase regulatory-like domain-containing protein</fullName>
    </submittedName>
</protein>
<gene>
    <name evidence="9" type="ORF">ACK2TP_14055</name>
</gene>
<feature type="chain" id="PRO_5046717362" evidence="7">
    <location>
        <begin position="29"/>
        <end position="953"/>
    </location>
</feature>
<keyword evidence="5" id="KW-0472">Membrane</keyword>
<evidence type="ECO:0000259" key="8">
    <source>
        <dbReference type="Pfam" id="PF25183"/>
    </source>
</evidence>
<keyword evidence="3" id="KW-1134">Transmembrane beta strand</keyword>
<dbReference type="SUPFAM" id="SSF49452">
    <property type="entry name" value="Starch-binding domain-like"/>
    <property type="match status" value="1"/>
</dbReference>
<organism evidence="9 10">
    <name type="scientific">Terriglobus aquaticus</name>
    <dbReference type="NCBI Taxonomy" id="940139"/>
    <lineage>
        <taxon>Bacteria</taxon>
        <taxon>Pseudomonadati</taxon>
        <taxon>Acidobacteriota</taxon>
        <taxon>Terriglobia</taxon>
        <taxon>Terriglobales</taxon>
        <taxon>Acidobacteriaceae</taxon>
        <taxon>Terriglobus</taxon>
    </lineage>
</organism>
<evidence type="ECO:0000256" key="1">
    <source>
        <dbReference type="ARBA" id="ARBA00004571"/>
    </source>
</evidence>
<evidence type="ECO:0000256" key="2">
    <source>
        <dbReference type="ARBA" id="ARBA00022448"/>
    </source>
</evidence>
<feature type="domain" description="TonB-dependent transporter Oar-like beta-barrel" evidence="8">
    <location>
        <begin position="258"/>
        <end position="334"/>
    </location>
</feature>
<evidence type="ECO:0000313" key="10">
    <source>
        <dbReference type="Proteomes" id="UP001634747"/>
    </source>
</evidence>
<evidence type="ECO:0000256" key="7">
    <source>
        <dbReference type="SAM" id="SignalP"/>
    </source>
</evidence>
<dbReference type="InterPro" id="IPR013784">
    <property type="entry name" value="Carb-bd-like_fold"/>
</dbReference>
<dbReference type="RefSeq" id="WP_263414929.1">
    <property type="nucleotide sequence ID" value="NZ_BAABBH010000001.1"/>
</dbReference>
<dbReference type="Gene3D" id="2.40.170.20">
    <property type="entry name" value="TonB-dependent receptor, beta-barrel domain"/>
    <property type="match status" value="1"/>
</dbReference>
<proteinExistence type="predicted"/>
<dbReference type="InterPro" id="IPR036942">
    <property type="entry name" value="Beta-barrel_TonB_sf"/>
</dbReference>
<keyword evidence="4" id="KW-0812">Transmembrane</keyword>
<evidence type="ECO:0000256" key="6">
    <source>
        <dbReference type="ARBA" id="ARBA00023237"/>
    </source>
</evidence>
<evidence type="ECO:0000256" key="3">
    <source>
        <dbReference type="ARBA" id="ARBA00022452"/>
    </source>
</evidence>
<dbReference type="EMBL" id="JBJYXY010000001">
    <property type="protein sequence ID" value="MFN2976890.1"/>
    <property type="molecule type" value="Genomic_DNA"/>
</dbReference>
<dbReference type="InterPro" id="IPR037066">
    <property type="entry name" value="Plug_dom_sf"/>
</dbReference>
<dbReference type="SUPFAM" id="SSF56935">
    <property type="entry name" value="Porins"/>
    <property type="match status" value="1"/>
</dbReference>
<dbReference type="Gene3D" id="2.60.40.1120">
    <property type="entry name" value="Carboxypeptidase-like, regulatory domain"/>
    <property type="match status" value="1"/>
</dbReference>
<dbReference type="Pfam" id="PF25183">
    <property type="entry name" value="OMP_b-brl_4"/>
    <property type="match status" value="3"/>
</dbReference>
<keyword evidence="10" id="KW-1185">Reference proteome</keyword>
<accession>A0ABW9KQB7</accession>
<keyword evidence="2" id="KW-0813">Transport</keyword>
<feature type="domain" description="TonB-dependent transporter Oar-like beta-barrel" evidence="8">
    <location>
        <begin position="580"/>
        <end position="945"/>
    </location>
</feature>
<dbReference type="InterPro" id="IPR039426">
    <property type="entry name" value="TonB-dep_rcpt-like"/>
</dbReference>
<comment type="caution">
    <text evidence="9">The sequence shown here is derived from an EMBL/GenBank/DDBJ whole genome shotgun (WGS) entry which is preliminary data.</text>
</comment>
<dbReference type="InterPro" id="IPR057601">
    <property type="entry name" value="Oar-like_b-barrel"/>
</dbReference>
<dbReference type="PANTHER" id="PTHR30069:SF46">
    <property type="entry name" value="OAR PROTEIN"/>
    <property type="match status" value="1"/>
</dbReference>
<evidence type="ECO:0000313" key="9">
    <source>
        <dbReference type="EMBL" id="MFN2976890.1"/>
    </source>
</evidence>
<dbReference type="Pfam" id="PF13620">
    <property type="entry name" value="CarboxypepD_reg"/>
    <property type="match status" value="1"/>
</dbReference>
<evidence type="ECO:0000256" key="5">
    <source>
        <dbReference type="ARBA" id="ARBA00023136"/>
    </source>
</evidence>
<sequence length="953" mass="101177">MQGKVWGGLRGAAVPVCLALCCCGVAFAQQAVTAASVTGEVVDPAGARVAGAAVTALQDETGVVTRVEADGAGRFRMPYLPPGRYLLRAEMTARGGAGMAAAEQRVTLAVGASVGVTLRMGGVETASTVAVQADAVTLETNRSQQSEVVARREFEAIPFQGRNYLDATLLTPGVSSTNTASTQTFAETASVVGQGYSVNSQRNFSNSVLVDGLSANDDASGLAGNLYSQDAVQEVQVVTSGGQAEFGRALGGYVNVLTRSGGDAWHGTAFGLLRNRVLNAANALSRSTLPLTQVQAGASIGGPVQRGRTFVFGNYEGRRLNTAGVLTIAGANAAAINARLNAVGYAGPRLAVASGGSTLYPTTVHTDVALVRVDRALRNDGRLSARWNTYSLRGANVRGAGGIADVSYGTALTDDNQTAAVSAEIPLGARTWSETRAQYVHDVLNAPPNVESPAVVVSGVANFGRYSFSPIGRADDMGELVQNFVLERGAHAFKAGADLLVHEDTITFPQAIRGSYTFASLAAFQSGQYNVGGYTQSFGNGVITQGNPNLGVYAQDEWRAARKLTLNLGVRWDLQWIETIRTDTNNVSPRVGLAWSPREGTVVRASGGIFYDRIPLRASANALLFSRNTTDPAQSRLLSYTYSPTTPGAPVFPSVASAPPANAVINYTLMNRGLALPYSTQASAGVEQVLPAGLVLGVSYQHVRGVHLLGQYNTNIRPDGTRPDPTRGNIKPYDTRWNSGFDGLEVSLRGAGKFMQGRVSYVWSKALDNVSEFFFSAPVNNFDFSVDRGRSDDDQRHRLTANASVHTNMARRDWLGGWELGGILQYTSRLPFTLVTGANTLQQTAARPCVAAFYGTQACAFALKGAVLPRNTGVGFDYVRVDARLSRTVSWGERQSLNFAIQSFNLGNHRNDMVPNTTFGTGRVDRPSTNPQFGAATAVDDARNLEVGVRYRF</sequence>
<reference evidence="9 10" key="1">
    <citation type="submission" date="2024-12" db="EMBL/GenBank/DDBJ databases">
        <authorList>
            <person name="Lee Y."/>
        </authorList>
    </citation>
    <scope>NUCLEOTIDE SEQUENCE [LARGE SCALE GENOMIC DNA]</scope>
    <source>
        <strain evidence="9 10">03SUJ4</strain>
    </source>
</reference>
<name>A0ABW9KQB7_9BACT</name>
<dbReference type="Proteomes" id="UP001634747">
    <property type="component" value="Unassembled WGS sequence"/>
</dbReference>
<dbReference type="Gene3D" id="2.170.130.10">
    <property type="entry name" value="TonB-dependent receptor, plug domain"/>
    <property type="match status" value="1"/>
</dbReference>
<dbReference type="PANTHER" id="PTHR30069">
    <property type="entry name" value="TONB-DEPENDENT OUTER MEMBRANE RECEPTOR"/>
    <property type="match status" value="1"/>
</dbReference>
<keyword evidence="7" id="KW-0732">Signal</keyword>
<feature type="domain" description="TonB-dependent transporter Oar-like beta-barrel" evidence="8">
    <location>
        <begin position="361"/>
        <end position="575"/>
    </location>
</feature>
<feature type="signal peptide" evidence="7">
    <location>
        <begin position="1"/>
        <end position="28"/>
    </location>
</feature>
<comment type="subcellular location">
    <subcellularLocation>
        <location evidence="1">Cell outer membrane</location>
        <topology evidence="1">Multi-pass membrane protein</topology>
    </subcellularLocation>
</comment>
<keyword evidence="6" id="KW-0998">Cell outer membrane</keyword>